<dbReference type="Gene3D" id="2.40.30.170">
    <property type="match status" value="1"/>
</dbReference>
<dbReference type="PRINTS" id="PR01490">
    <property type="entry name" value="RTXTOXIND"/>
</dbReference>
<dbReference type="FunFam" id="2.40.30.170:FF:000013">
    <property type="entry name" value="Glycoside hydrolase family 43"/>
    <property type="match status" value="1"/>
</dbReference>
<feature type="transmembrane region" description="Helical" evidence="2">
    <location>
        <begin position="9"/>
        <end position="27"/>
    </location>
</feature>
<protein>
    <submittedName>
        <fullName evidence="3">HlyD family secretion protein</fullName>
    </submittedName>
</protein>
<evidence type="ECO:0000313" key="3">
    <source>
        <dbReference type="EMBL" id="PXW34417.1"/>
    </source>
</evidence>
<dbReference type="PANTHER" id="PTHR30438">
    <property type="entry name" value="36 KDA ANTIGEN-RELATED"/>
    <property type="match status" value="1"/>
</dbReference>
<dbReference type="Gene3D" id="1.10.287.470">
    <property type="entry name" value="Helix hairpin bin"/>
    <property type="match status" value="1"/>
</dbReference>
<dbReference type="SUPFAM" id="SSF111369">
    <property type="entry name" value="HlyD-like secretion proteins"/>
    <property type="match status" value="2"/>
</dbReference>
<name>A0A318F5U1_KLEOX</name>
<dbReference type="GO" id="GO:0055085">
    <property type="term" value="P:transmembrane transport"/>
    <property type="evidence" value="ECO:0007669"/>
    <property type="project" value="InterPro"/>
</dbReference>
<keyword evidence="1" id="KW-0175">Coiled coil</keyword>
<reference evidence="3 4" key="1">
    <citation type="submission" date="2018-05" db="EMBL/GenBank/DDBJ databases">
        <title>Freshwater and sediment microbial communities from various areas in North America, analyzing microbe dynamics in response to fracking.</title>
        <authorList>
            <person name="Lamendella R."/>
        </authorList>
    </citation>
    <scope>NUCLEOTIDE SEQUENCE [LARGE SCALE GENOMIC DNA]</scope>
    <source>
        <strain evidence="3 4">67</strain>
    </source>
</reference>
<keyword evidence="2" id="KW-1133">Transmembrane helix</keyword>
<sequence>MDKIKRRWTGYVIGLLVVIAAAAWWMLRPPGLPAGFANSNGRIEATEVDIATKTAGRIDSILVKEGQFVRQGEVLARMDIRVLNEQRLEAAAQIKEAESSIAAAKALLDQRQSEMRAAEAVVKQRQAELNSAAKRHVRSNTLSQRGAVSAQQLDDDQAAAESARAALESAKAQVSAARAAIEAARTSIIQAQTRVEAAQATERRIIADIDDSELKAPRDGRIQYRVAEPGEVLAAGGRVLNMVDLSDVYMTFFLPTEQAGLLALGSEARIILDAAPNLVIPANISFVASVAQFTPKTVETSDERLKLMFRVKARIPPELLEQHLEYVKTGLPGMAWVRLDNQKAWPEALMVRLPQ</sequence>
<dbReference type="EMBL" id="QJJG01000036">
    <property type="protein sequence ID" value="PXW34417.1"/>
    <property type="molecule type" value="Genomic_DNA"/>
</dbReference>
<comment type="caution">
    <text evidence="3">The sequence shown here is derived from an EMBL/GenBank/DDBJ whole genome shotgun (WGS) entry which is preliminary data.</text>
</comment>
<dbReference type="Gene3D" id="2.40.50.100">
    <property type="match status" value="1"/>
</dbReference>
<evidence type="ECO:0000256" key="2">
    <source>
        <dbReference type="SAM" id="Phobius"/>
    </source>
</evidence>
<accession>A0A318F5U1</accession>
<proteinExistence type="predicted"/>
<dbReference type="GO" id="GO:0005886">
    <property type="term" value="C:plasma membrane"/>
    <property type="evidence" value="ECO:0007669"/>
    <property type="project" value="TreeGrafter"/>
</dbReference>
<feature type="coiled-coil region" evidence="1">
    <location>
        <begin position="80"/>
        <end position="201"/>
    </location>
</feature>
<dbReference type="FunFam" id="2.40.50.100:FF:000039">
    <property type="entry name" value="HlyD family efflux transporter periplasmic adaptor subunit"/>
    <property type="match status" value="1"/>
</dbReference>
<keyword evidence="2" id="KW-0812">Transmembrane</keyword>
<evidence type="ECO:0000313" key="4">
    <source>
        <dbReference type="Proteomes" id="UP000247485"/>
    </source>
</evidence>
<dbReference type="RefSeq" id="WP_110277415.1">
    <property type="nucleotide sequence ID" value="NZ_QJJG01000036.1"/>
</dbReference>
<dbReference type="PANTHER" id="PTHR30438:SF2">
    <property type="entry name" value="MEMBRANE PROTEIN"/>
    <property type="match status" value="1"/>
</dbReference>
<evidence type="ECO:0000256" key="1">
    <source>
        <dbReference type="SAM" id="Coils"/>
    </source>
</evidence>
<dbReference type="FunFam" id="1.10.287.470:FF:000008">
    <property type="entry name" value="HlyD family efflux transporter periplasmic adaptor subunit"/>
    <property type="match status" value="1"/>
</dbReference>
<dbReference type="AlphaFoldDB" id="A0A318F5U1"/>
<organism evidence="3 4">
    <name type="scientific">Klebsiella oxytoca</name>
    <dbReference type="NCBI Taxonomy" id="571"/>
    <lineage>
        <taxon>Bacteria</taxon>
        <taxon>Pseudomonadati</taxon>
        <taxon>Pseudomonadota</taxon>
        <taxon>Gammaproteobacteria</taxon>
        <taxon>Enterobacterales</taxon>
        <taxon>Enterobacteriaceae</taxon>
        <taxon>Klebsiella/Raoultella group</taxon>
        <taxon>Klebsiella</taxon>
    </lineage>
</organism>
<keyword evidence="2" id="KW-0472">Membrane</keyword>
<dbReference type="FunFam" id="1.10.287.470:FF:000007">
    <property type="entry name" value="HlyD family efflux transporter periplasmic adaptor subunit"/>
    <property type="match status" value="1"/>
</dbReference>
<gene>
    <name evidence="3" type="ORF">DET57_13631</name>
</gene>
<dbReference type="Proteomes" id="UP000247485">
    <property type="component" value="Unassembled WGS sequence"/>
</dbReference>